<dbReference type="InterPro" id="IPR013658">
    <property type="entry name" value="SGL"/>
</dbReference>
<dbReference type="GO" id="GO:0005509">
    <property type="term" value="F:calcium ion binding"/>
    <property type="evidence" value="ECO:0007669"/>
    <property type="project" value="TreeGrafter"/>
</dbReference>
<dbReference type="GO" id="GO:0019853">
    <property type="term" value="P:L-ascorbic acid biosynthetic process"/>
    <property type="evidence" value="ECO:0007669"/>
    <property type="project" value="TreeGrafter"/>
</dbReference>
<evidence type="ECO:0000313" key="4">
    <source>
        <dbReference type="Proteomes" id="UP000017746"/>
    </source>
</evidence>
<dbReference type="PATRIC" id="fig|1246995.3.peg.4017"/>
<dbReference type="EMBL" id="CP006272">
    <property type="protein sequence ID" value="AGZ42231.1"/>
    <property type="molecule type" value="Genomic_DNA"/>
</dbReference>
<dbReference type="Proteomes" id="UP000017746">
    <property type="component" value="Chromosome"/>
</dbReference>
<dbReference type="RefSeq" id="WP_023362603.1">
    <property type="nucleotide sequence ID" value="NC_022657.1"/>
</dbReference>
<dbReference type="InterPro" id="IPR011042">
    <property type="entry name" value="6-blade_b-propeller_TolB-like"/>
</dbReference>
<dbReference type="GO" id="GO:0004341">
    <property type="term" value="F:gluconolactonase activity"/>
    <property type="evidence" value="ECO:0007669"/>
    <property type="project" value="TreeGrafter"/>
</dbReference>
<dbReference type="PANTHER" id="PTHR10907">
    <property type="entry name" value="REGUCALCIN"/>
    <property type="match status" value="1"/>
</dbReference>
<evidence type="ECO:0000313" key="3">
    <source>
        <dbReference type="EMBL" id="AGZ42231.1"/>
    </source>
</evidence>
<comment type="similarity">
    <text evidence="1">Belongs to the SMP-30/CGR1 family.</text>
</comment>
<dbReference type="AlphaFoldDB" id="U5W2U0"/>
<dbReference type="SUPFAM" id="SSF63829">
    <property type="entry name" value="Calcium-dependent phosphotriesterase"/>
    <property type="match status" value="1"/>
</dbReference>
<dbReference type="Gene3D" id="2.120.10.30">
    <property type="entry name" value="TolB, C-terminal domain"/>
    <property type="match status" value="1"/>
</dbReference>
<organism evidence="3 4">
    <name type="scientific">Actinoplanes friuliensis DSM 7358</name>
    <dbReference type="NCBI Taxonomy" id="1246995"/>
    <lineage>
        <taxon>Bacteria</taxon>
        <taxon>Bacillati</taxon>
        <taxon>Actinomycetota</taxon>
        <taxon>Actinomycetes</taxon>
        <taxon>Micromonosporales</taxon>
        <taxon>Micromonosporaceae</taxon>
        <taxon>Actinoplanes</taxon>
    </lineage>
</organism>
<reference evidence="3 4" key="1">
    <citation type="journal article" date="2014" name="J. Biotechnol.">
        <title>Complete genome sequence of the actinobacterium Actinoplanes friuliensis HAG 010964, producer of the lipopeptide antibiotic friulimycin.</title>
        <authorList>
            <person name="Ruckert C."/>
            <person name="Szczepanowski R."/>
            <person name="Albersmeier A."/>
            <person name="Goesmann A."/>
            <person name="Fischer N."/>
            <person name="Steinkamper A."/>
            <person name="Puhler A."/>
            <person name="Biener R."/>
            <person name="Schwartz D."/>
            <person name="Kalinowski J."/>
        </authorList>
    </citation>
    <scope>NUCLEOTIDE SEQUENCE [LARGE SCALE GENOMIC DNA]</scope>
    <source>
        <strain evidence="3 4">DSM 7358</strain>
    </source>
</reference>
<sequence length="261" mass="27390">MRVVLDGLVMGESVRWHDGRLWFCDWGAGQIVMLDAGLPSVVARVDDFPSCIDWLPDGRLVVITGRGPLLRQEADGSLAVFTTLTSPFLFNDIAVDGRGRIFVNNIGYDFPGGSPAPGTVSVVTPDGVAREVAGGLEFPNGMAVDGETLIVAESHAGRLTAFDIAPDGSLSGRRVWAPLGEGAAPDGIFAAGDGTVWYADVPNQQCVLVREGGQVLRTIPLDRGGFDCAVGDGVLYAATAVYPSAEPSGQLVAVDLADYRT</sequence>
<dbReference type="HOGENOM" id="CLU_036110_4_0_11"/>
<name>U5W2U0_9ACTN</name>
<protein>
    <submittedName>
        <fullName evidence="3">SMP-30/gluconolaconase/LRE-like region-containing protein</fullName>
    </submittedName>
</protein>
<feature type="domain" description="SMP-30/Gluconolactonase/LRE-like region" evidence="2">
    <location>
        <begin position="10"/>
        <end position="221"/>
    </location>
</feature>
<keyword evidence="4" id="KW-1185">Reference proteome</keyword>
<proteinExistence type="inferred from homology"/>
<dbReference type="STRING" id="1246995.AFR_19795"/>
<gene>
    <name evidence="3" type="ORF">AFR_19795</name>
</gene>
<evidence type="ECO:0000256" key="1">
    <source>
        <dbReference type="ARBA" id="ARBA00008853"/>
    </source>
</evidence>
<dbReference type="KEGG" id="afs:AFR_19795"/>
<dbReference type="PANTHER" id="PTHR10907:SF47">
    <property type="entry name" value="REGUCALCIN"/>
    <property type="match status" value="1"/>
</dbReference>
<dbReference type="Pfam" id="PF08450">
    <property type="entry name" value="SGL"/>
    <property type="match status" value="1"/>
</dbReference>
<dbReference type="OrthoDB" id="2633250at2"/>
<accession>U5W2U0</accession>
<evidence type="ECO:0000259" key="2">
    <source>
        <dbReference type="Pfam" id="PF08450"/>
    </source>
</evidence>
<dbReference type="eggNOG" id="COG3386">
    <property type="taxonomic scope" value="Bacteria"/>
</dbReference>